<protein>
    <recommendedName>
        <fullName evidence="3">DUF3047 domain-containing protein</fullName>
    </recommendedName>
</protein>
<sequence length="240" mass="26922">MRVRKSHRYWLRFHRKKHKKGIQGMIRTVLMAAAAVLGSTVLVIGVTPAITGEPTLVLEDFQAKEADGFPSLWDHENQRSQAKGRDAYKVRTENGVSFLSAKDAGQRIKKKKIDWDPKAYPVLTWRWRLTKAATGNEPLAAVYASLDTDLLFIPVFTKYVWSESKPDGTLTEGGMFSGSEIVVQSGTKEIGQWFEERVNVYEDFKRIHKHEPAEKAWGISIIAAPGVEIDFGPLVALPGK</sequence>
<dbReference type="Pfam" id="PF11249">
    <property type="entry name" value="DUF3047"/>
    <property type="match status" value="1"/>
</dbReference>
<keyword evidence="2" id="KW-1185">Reference proteome</keyword>
<accession>A0A0S4LD39</accession>
<dbReference type="AlphaFoldDB" id="A0A0S4LD39"/>
<dbReference type="STRING" id="1742972.COMA1_20329"/>
<evidence type="ECO:0000313" key="2">
    <source>
        <dbReference type="Proteomes" id="UP000199032"/>
    </source>
</evidence>
<dbReference type="InterPro" id="IPR021409">
    <property type="entry name" value="DUF3047"/>
</dbReference>
<dbReference type="OrthoDB" id="9783698at2"/>
<proteinExistence type="predicted"/>
<gene>
    <name evidence="1" type="ORF">COMA1_20329</name>
</gene>
<name>A0A0S4LD39_9BACT</name>
<evidence type="ECO:0000313" key="1">
    <source>
        <dbReference type="EMBL" id="CUS35539.1"/>
    </source>
</evidence>
<dbReference type="EMBL" id="CZQA01000008">
    <property type="protein sequence ID" value="CUS35539.1"/>
    <property type="molecule type" value="Genomic_DNA"/>
</dbReference>
<evidence type="ECO:0008006" key="3">
    <source>
        <dbReference type="Google" id="ProtNLM"/>
    </source>
</evidence>
<organism evidence="1 2">
    <name type="scientific">Candidatus Nitrospira nitrosa</name>
    <dbReference type="NCBI Taxonomy" id="1742972"/>
    <lineage>
        <taxon>Bacteria</taxon>
        <taxon>Pseudomonadati</taxon>
        <taxon>Nitrospirota</taxon>
        <taxon>Nitrospiria</taxon>
        <taxon>Nitrospirales</taxon>
        <taxon>Nitrospiraceae</taxon>
        <taxon>Nitrospira</taxon>
    </lineage>
</organism>
<reference evidence="1 2" key="1">
    <citation type="submission" date="2015-10" db="EMBL/GenBank/DDBJ databases">
        <authorList>
            <person name="Gilbert D.G."/>
        </authorList>
    </citation>
    <scope>NUCLEOTIDE SEQUENCE [LARGE SCALE GENOMIC DNA]</scope>
    <source>
        <strain evidence="1">COMA1</strain>
    </source>
</reference>
<dbReference type="Proteomes" id="UP000199032">
    <property type="component" value="Unassembled WGS sequence"/>
</dbReference>